<dbReference type="Proteomes" id="UP001642360">
    <property type="component" value="Unassembled WGS sequence"/>
</dbReference>
<keyword evidence="2" id="KW-0472">Membrane</keyword>
<feature type="compositionally biased region" description="Low complexity" evidence="1">
    <location>
        <begin position="66"/>
        <end position="84"/>
    </location>
</feature>
<reference evidence="3 4" key="1">
    <citation type="submission" date="2024-02" db="EMBL/GenBank/DDBJ databases">
        <authorList>
            <person name="Vignale AGUSTIN F."/>
            <person name="Sosa J E."/>
            <person name="Modenutti C."/>
        </authorList>
    </citation>
    <scope>NUCLEOTIDE SEQUENCE [LARGE SCALE GENOMIC DNA]</scope>
</reference>
<evidence type="ECO:0000256" key="2">
    <source>
        <dbReference type="SAM" id="Phobius"/>
    </source>
</evidence>
<keyword evidence="4" id="KW-1185">Reference proteome</keyword>
<gene>
    <name evidence="3" type="ORF">ILEXP_LOCUS26141</name>
</gene>
<accession>A0ABC8SK61</accession>
<keyword evidence="2" id="KW-1133">Transmembrane helix</keyword>
<sequence length="209" mass="23468">MSFLRCSTLPATLGASKTLECRRNTCVLLRRKSCHDSDAVRENKERGCTLLCVSCEVRSEMHAYNRLPSSGHSSPSSPQSPLRSPRLRHGKSKVGRFTPGPAPKTLAQRLAWVLLSVLLRRQGIFLFAPLLYISGMLFYMGTMSFDVVPIISHRPAPGSLYRSPQVYSKLRPEMDSDNLSADAVSDLILFSSNICNRSKKLFNYLLWFL</sequence>
<feature type="compositionally biased region" description="Basic residues" evidence="1">
    <location>
        <begin position="85"/>
        <end position="94"/>
    </location>
</feature>
<feature type="transmembrane region" description="Helical" evidence="2">
    <location>
        <begin position="124"/>
        <end position="145"/>
    </location>
</feature>
<dbReference type="AlphaFoldDB" id="A0ABC8SK61"/>
<keyword evidence="2" id="KW-0812">Transmembrane</keyword>
<feature type="region of interest" description="Disordered" evidence="1">
    <location>
        <begin position="66"/>
        <end position="100"/>
    </location>
</feature>
<dbReference type="EMBL" id="CAUOFW020003025">
    <property type="protein sequence ID" value="CAK9157579.1"/>
    <property type="molecule type" value="Genomic_DNA"/>
</dbReference>
<evidence type="ECO:0000256" key="1">
    <source>
        <dbReference type="SAM" id="MobiDB-lite"/>
    </source>
</evidence>
<comment type="caution">
    <text evidence="3">The sequence shown here is derived from an EMBL/GenBank/DDBJ whole genome shotgun (WGS) entry which is preliminary data.</text>
</comment>
<proteinExistence type="predicted"/>
<organism evidence="3 4">
    <name type="scientific">Ilex paraguariensis</name>
    <name type="common">yerba mate</name>
    <dbReference type="NCBI Taxonomy" id="185542"/>
    <lineage>
        <taxon>Eukaryota</taxon>
        <taxon>Viridiplantae</taxon>
        <taxon>Streptophyta</taxon>
        <taxon>Embryophyta</taxon>
        <taxon>Tracheophyta</taxon>
        <taxon>Spermatophyta</taxon>
        <taxon>Magnoliopsida</taxon>
        <taxon>eudicotyledons</taxon>
        <taxon>Gunneridae</taxon>
        <taxon>Pentapetalae</taxon>
        <taxon>asterids</taxon>
        <taxon>campanulids</taxon>
        <taxon>Aquifoliales</taxon>
        <taxon>Aquifoliaceae</taxon>
        <taxon>Ilex</taxon>
    </lineage>
</organism>
<protein>
    <submittedName>
        <fullName evidence="3">Uncharacterized protein</fullName>
    </submittedName>
</protein>
<evidence type="ECO:0000313" key="3">
    <source>
        <dbReference type="EMBL" id="CAK9157579.1"/>
    </source>
</evidence>
<name>A0ABC8SK61_9AQUA</name>
<evidence type="ECO:0000313" key="4">
    <source>
        <dbReference type="Proteomes" id="UP001642360"/>
    </source>
</evidence>